<organism evidence="1 2">
    <name type="scientific">Nodularia spumigena CENA596</name>
    <dbReference type="NCBI Taxonomy" id="1819295"/>
    <lineage>
        <taxon>Bacteria</taxon>
        <taxon>Bacillati</taxon>
        <taxon>Cyanobacteriota</taxon>
        <taxon>Cyanophyceae</taxon>
        <taxon>Nostocales</taxon>
        <taxon>Nodulariaceae</taxon>
        <taxon>Nodularia</taxon>
    </lineage>
</organism>
<reference evidence="1 2" key="1">
    <citation type="submission" date="2016-04" db="EMBL/GenBank/DDBJ databases">
        <title>Draft Genome Assembly of the Bloom-forming Cyanobacterium Nodularia spumigena Strain CENA596 in Shrimp Production Ponds.</title>
        <authorList>
            <person name="Popin R.V."/>
            <person name="Rigonato J."/>
            <person name="Abreu V.A."/>
            <person name="Andreote A.P."/>
            <person name="Silveira S.B."/>
            <person name="Odebrecht C."/>
            <person name="Fiore M.F."/>
        </authorList>
    </citation>
    <scope>NUCLEOTIDE SEQUENCE [LARGE SCALE GENOMIC DNA]</scope>
    <source>
        <strain evidence="1 2">CENA596</strain>
    </source>
</reference>
<dbReference type="Proteomes" id="UP000076555">
    <property type="component" value="Unassembled WGS sequence"/>
</dbReference>
<accession>A0A166IU00</accession>
<sequence>MMSFELNRVDNSNFKTHPPALAMPSMLKARSAMPVATLQREVTIKGRGFRPSFSVIFDLYQISLRPIGKGGEPGNPSNRDIKT</sequence>
<evidence type="ECO:0000313" key="2">
    <source>
        <dbReference type="Proteomes" id="UP000076555"/>
    </source>
</evidence>
<dbReference type="EMBL" id="LWAJ01000217">
    <property type="protein sequence ID" value="KZL48842.1"/>
    <property type="molecule type" value="Genomic_DNA"/>
</dbReference>
<comment type="caution">
    <text evidence="1">The sequence shown here is derived from an EMBL/GenBank/DDBJ whole genome shotgun (WGS) entry which is preliminary data.</text>
</comment>
<evidence type="ECO:0000313" key="1">
    <source>
        <dbReference type="EMBL" id="KZL48842.1"/>
    </source>
</evidence>
<dbReference type="AlphaFoldDB" id="A0A166IU00"/>
<name>A0A166IU00_NODSP</name>
<protein>
    <submittedName>
        <fullName evidence="1">Uncharacterized protein</fullName>
    </submittedName>
</protein>
<gene>
    <name evidence="1" type="ORF">A2T98_15745</name>
</gene>
<proteinExistence type="predicted"/>